<dbReference type="AlphaFoldDB" id="A0A5C6B7I5"/>
<dbReference type="Proteomes" id="UP000320176">
    <property type="component" value="Unassembled WGS sequence"/>
</dbReference>
<evidence type="ECO:0000313" key="3">
    <source>
        <dbReference type="Proteomes" id="UP000320176"/>
    </source>
</evidence>
<organism evidence="2 3">
    <name type="scientific">Stieleria varia</name>
    <dbReference type="NCBI Taxonomy" id="2528005"/>
    <lineage>
        <taxon>Bacteria</taxon>
        <taxon>Pseudomonadati</taxon>
        <taxon>Planctomycetota</taxon>
        <taxon>Planctomycetia</taxon>
        <taxon>Pirellulales</taxon>
        <taxon>Pirellulaceae</taxon>
        <taxon>Stieleria</taxon>
    </lineage>
</organism>
<comment type="caution">
    <text evidence="2">The sequence shown here is derived from an EMBL/GenBank/DDBJ whole genome shotgun (WGS) entry which is preliminary data.</text>
</comment>
<keyword evidence="3" id="KW-1185">Reference proteome</keyword>
<dbReference type="RefSeq" id="WP_146518038.1">
    <property type="nucleotide sequence ID" value="NZ_CP151726.1"/>
</dbReference>
<evidence type="ECO:0000256" key="1">
    <source>
        <dbReference type="SAM" id="MobiDB-lite"/>
    </source>
</evidence>
<dbReference type="OrthoDB" id="255440at2"/>
<dbReference type="EMBL" id="SJPN01000001">
    <property type="protein sequence ID" value="TWU07900.1"/>
    <property type="molecule type" value="Genomic_DNA"/>
</dbReference>
<feature type="region of interest" description="Disordered" evidence="1">
    <location>
        <begin position="544"/>
        <end position="565"/>
    </location>
</feature>
<gene>
    <name evidence="2" type="ORF">Pla52n_04770</name>
</gene>
<name>A0A5C6B7I5_9BACT</name>
<proteinExistence type="predicted"/>
<sequence length="565" mass="62872">MTHPPYPKTDAPDAPPAYQEYRAPQRHGTALTVPRLDQAASLLSDNQALLAALPSDWKALQREARSQLIDAARRYTSTYRSVETLGANIDAPIVMAGHQPAIFHPGVWFKNFALDHIARQTGSTAINLVVDNDVAAASAIRVPTRGAANGQIHYHSVAFDAASGGVPYEQTLVTDRDRFDRFDEAVVKVVRPLVADPCITELWHHARAAVRRCGYAGCAMAQARHAYENDLGLQTLEIPIGVLCRSIPFAKFALGILRDLPRFHEIYNRCTDLYRAAHGIRSNAHPVPNLQQDDEWLEAPFWLYGNLSPQRRGVWVRYDRAADTLHVSDRNKRLVKIQRPDSDAAAEQLFAAMTQEFKLRSRALVTTMYARLILSDLFLHGIGGGKYDQLGDQIMSQFFALQPPRFMVMSATVQLPGAALQHQPDVEHQIRQLRDQIRQTRFQGQCFAETGAVSSDLVTAKQALLSDIPERGVKLAWHKQVTAVNAAMSAQLADVRAELNRQLEAARERSLSQAILRSREHPFCIFPIDWLVQTYRGILSGSSTADKNLADQQPNGGEEQTQGGM</sequence>
<protein>
    <submittedName>
        <fullName evidence="2">Uncharacterized protein</fullName>
    </submittedName>
</protein>
<reference evidence="2 3" key="1">
    <citation type="submission" date="2019-02" db="EMBL/GenBank/DDBJ databases">
        <title>Deep-cultivation of Planctomycetes and their phenomic and genomic characterization uncovers novel biology.</title>
        <authorList>
            <person name="Wiegand S."/>
            <person name="Jogler M."/>
            <person name="Boedeker C."/>
            <person name="Pinto D."/>
            <person name="Vollmers J."/>
            <person name="Rivas-Marin E."/>
            <person name="Kohn T."/>
            <person name="Peeters S.H."/>
            <person name="Heuer A."/>
            <person name="Rast P."/>
            <person name="Oberbeckmann S."/>
            <person name="Bunk B."/>
            <person name="Jeske O."/>
            <person name="Meyerdierks A."/>
            <person name="Storesund J.E."/>
            <person name="Kallscheuer N."/>
            <person name="Luecker S."/>
            <person name="Lage O.M."/>
            <person name="Pohl T."/>
            <person name="Merkel B.J."/>
            <person name="Hornburger P."/>
            <person name="Mueller R.-W."/>
            <person name="Bruemmer F."/>
            <person name="Labrenz M."/>
            <person name="Spormann A.M."/>
            <person name="Op Den Camp H."/>
            <person name="Overmann J."/>
            <person name="Amann R."/>
            <person name="Jetten M.S.M."/>
            <person name="Mascher T."/>
            <person name="Medema M.H."/>
            <person name="Devos D.P."/>
            <person name="Kaster A.-K."/>
            <person name="Ovreas L."/>
            <person name="Rohde M."/>
            <person name="Galperin M.Y."/>
            <person name="Jogler C."/>
        </authorList>
    </citation>
    <scope>NUCLEOTIDE SEQUENCE [LARGE SCALE GENOMIC DNA]</scope>
    <source>
        <strain evidence="2 3">Pla52n</strain>
    </source>
</reference>
<accession>A0A5C6B7I5</accession>
<evidence type="ECO:0000313" key="2">
    <source>
        <dbReference type="EMBL" id="TWU07900.1"/>
    </source>
</evidence>